<evidence type="ECO:0000313" key="3">
    <source>
        <dbReference type="EMBL" id="PRY32600.1"/>
    </source>
</evidence>
<comment type="caution">
    <text evidence="3">The sequence shown here is derived from an EMBL/GenBank/DDBJ whole genome shotgun (WGS) entry which is preliminary data.</text>
</comment>
<dbReference type="Pfam" id="PF13531">
    <property type="entry name" value="SBP_bac_11"/>
    <property type="match status" value="1"/>
</dbReference>
<dbReference type="InterPro" id="IPR001387">
    <property type="entry name" value="Cro/C1-type_HTH"/>
</dbReference>
<feature type="domain" description="VWFA" evidence="2">
    <location>
        <begin position="519"/>
        <end position="718"/>
    </location>
</feature>
<protein>
    <submittedName>
        <fullName evidence="3">Ca-activated chloride channel family protein</fullName>
    </submittedName>
</protein>
<dbReference type="Proteomes" id="UP000239494">
    <property type="component" value="Unassembled WGS sequence"/>
</dbReference>
<dbReference type="EMBL" id="PVTF01000020">
    <property type="protein sequence ID" value="PRY32600.1"/>
    <property type="molecule type" value="Genomic_DNA"/>
</dbReference>
<dbReference type="AlphaFoldDB" id="A0A2T0SGR0"/>
<dbReference type="Gene3D" id="3.40.50.410">
    <property type="entry name" value="von Willebrand factor, type A domain"/>
    <property type="match status" value="1"/>
</dbReference>
<name>A0A2T0SGR0_9PSEU</name>
<dbReference type="SUPFAM" id="SSF47413">
    <property type="entry name" value="lambda repressor-like DNA-binding domains"/>
    <property type="match status" value="1"/>
</dbReference>
<keyword evidence="1" id="KW-1133">Transmembrane helix</keyword>
<accession>A0A2T0SGR0</accession>
<dbReference type="InterPro" id="IPR010982">
    <property type="entry name" value="Lambda_DNA-bd_dom_sf"/>
</dbReference>
<dbReference type="RefSeq" id="WP_170156265.1">
    <property type="nucleotide sequence ID" value="NZ_PVTF01000020.1"/>
</dbReference>
<evidence type="ECO:0000259" key="2">
    <source>
        <dbReference type="PROSITE" id="PS50234"/>
    </source>
</evidence>
<feature type="transmembrane region" description="Helical" evidence="1">
    <location>
        <begin position="112"/>
        <end position="131"/>
    </location>
</feature>
<dbReference type="PROSITE" id="PS50234">
    <property type="entry name" value="VWFA"/>
    <property type="match status" value="1"/>
</dbReference>
<sequence>MSPLSPDGPPAEAFAYRLVRLREEVGLSLAEVAAASGYSEQALAHATDGHALPAWELTSAYIAACGDNPAQWRPWWDHAKATATAAPAPAPVAATTTTGTALRFSSSPRARWGVGIAFLLVVLVVLGFVLWPKGGGGGGGSVPDVATDLPTCSGATSATLTVAASVDKSKQLAELAGSYGPHEADGQCVKVDVTSVDSGTAMVALARGWAESDGRKPDVWSPAGSAWLPLARARATPETKALFPDKPGPAIATSPSTIAMPEPMARALGWPDTAFGWADLASWAGDPHFWAGKGHPEWGAFKLGKTNPNFSTSGLNATLGAVFSTVGSIRELRPDDVDKPEVAERLKAVEHSVVHYGKTTLTFLANLRQADTDEAGAPAYISAVTMEENSVVAYNAGYPCGSYSDDEGCAKTDPPKTKLVALYPKEGVLFSDHPFITLNGVEGAKKAVADDFLAYLHSETVQREFAKYGFRDFKQQPVDPDGPAYGWLPKATIKTLGSPPDDVLSKVLSSWPALRKPANVLVCIDSSLSMDEKVPGTGATKLELVKPAMRQLADGFDDTDRVGLWKFSSGIGAGGSDFVPLVPIGTMDGARRQDIAANIDGLQANGATGLYDTIDAAVDLVRGTYDLNSINAVVLLTDGVNDKARGIQLPTELLDAIKAKDQAGEKPVRVFTIAYGSELDADGKAGAQALETVSKGTGAKKYDAKDPTTITNVVIDVLSNF</sequence>
<evidence type="ECO:0000256" key="1">
    <source>
        <dbReference type="SAM" id="Phobius"/>
    </source>
</evidence>
<keyword evidence="4" id="KW-1185">Reference proteome</keyword>
<keyword evidence="1" id="KW-0472">Membrane</keyword>
<keyword evidence="1" id="KW-0812">Transmembrane</keyword>
<dbReference type="InterPro" id="IPR002035">
    <property type="entry name" value="VWF_A"/>
</dbReference>
<gene>
    <name evidence="3" type="ORF">CLV43_12019</name>
</gene>
<proteinExistence type="predicted"/>
<dbReference type="SUPFAM" id="SSF53850">
    <property type="entry name" value="Periplasmic binding protein-like II"/>
    <property type="match status" value="1"/>
</dbReference>
<dbReference type="SMART" id="SM00327">
    <property type="entry name" value="VWA"/>
    <property type="match status" value="1"/>
</dbReference>
<dbReference type="InterPro" id="IPR036465">
    <property type="entry name" value="vWFA_dom_sf"/>
</dbReference>
<dbReference type="CDD" id="cd00093">
    <property type="entry name" value="HTH_XRE"/>
    <property type="match status" value="1"/>
</dbReference>
<reference evidence="3 4" key="1">
    <citation type="submission" date="2018-03" db="EMBL/GenBank/DDBJ databases">
        <title>Genomic Encyclopedia of Archaeal and Bacterial Type Strains, Phase II (KMG-II): from individual species to whole genera.</title>
        <authorList>
            <person name="Goeker M."/>
        </authorList>
    </citation>
    <scope>NUCLEOTIDE SEQUENCE [LARGE SCALE GENOMIC DNA]</scope>
    <source>
        <strain evidence="3 4">DSM 44720</strain>
    </source>
</reference>
<dbReference type="SUPFAM" id="SSF53300">
    <property type="entry name" value="vWA-like"/>
    <property type="match status" value="1"/>
</dbReference>
<organism evidence="3 4">
    <name type="scientific">Umezawaea tangerina</name>
    <dbReference type="NCBI Taxonomy" id="84725"/>
    <lineage>
        <taxon>Bacteria</taxon>
        <taxon>Bacillati</taxon>
        <taxon>Actinomycetota</taxon>
        <taxon>Actinomycetes</taxon>
        <taxon>Pseudonocardiales</taxon>
        <taxon>Pseudonocardiaceae</taxon>
        <taxon>Umezawaea</taxon>
    </lineage>
</organism>
<dbReference type="Pfam" id="PF13519">
    <property type="entry name" value="VWA_2"/>
    <property type="match status" value="1"/>
</dbReference>
<dbReference type="GO" id="GO:0003677">
    <property type="term" value="F:DNA binding"/>
    <property type="evidence" value="ECO:0007669"/>
    <property type="project" value="InterPro"/>
</dbReference>
<evidence type="ECO:0000313" key="4">
    <source>
        <dbReference type="Proteomes" id="UP000239494"/>
    </source>
</evidence>